<protein>
    <submittedName>
        <fullName evidence="1">Uncharacterized protein</fullName>
    </submittedName>
</protein>
<dbReference type="Proteomes" id="UP000053372">
    <property type="component" value="Unassembled WGS sequence"/>
</dbReference>
<dbReference type="Pfam" id="PF08852">
    <property type="entry name" value="DUF1822"/>
    <property type="match status" value="1"/>
</dbReference>
<dbReference type="OrthoDB" id="526290at2"/>
<organism evidence="1 2">
    <name type="scientific">Mastigocoleus testarum BC008</name>
    <dbReference type="NCBI Taxonomy" id="371196"/>
    <lineage>
        <taxon>Bacteria</taxon>
        <taxon>Bacillati</taxon>
        <taxon>Cyanobacteriota</taxon>
        <taxon>Cyanophyceae</taxon>
        <taxon>Nostocales</taxon>
        <taxon>Hapalosiphonaceae</taxon>
        <taxon>Mastigocoleus</taxon>
    </lineage>
</organism>
<gene>
    <name evidence="1" type="ORF">BC008_22110</name>
</gene>
<keyword evidence="2" id="KW-1185">Reference proteome</keyword>
<evidence type="ECO:0000313" key="2">
    <source>
        <dbReference type="Proteomes" id="UP000053372"/>
    </source>
</evidence>
<dbReference type="InterPro" id="IPR014951">
    <property type="entry name" value="DUF1822"/>
</dbReference>
<proteinExistence type="predicted"/>
<dbReference type="AlphaFoldDB" id="A0A0V7ZM61"/>
<reference evidence="1 2" key="1">
    <citation type="journal article" date="2015" name="Genome Announc.">
        <title>Draft Genome of the Euendolithic (true boring) Cyanobacterium Mastigocoleus testarum strain BC008.</title>
        <authorList>
            <person name="Guida B.S."/>
            <person name="Garcia-Pichel F."/>
        </authorList>
    </citation>
    <scope>NUCLEOTIDE SEQUENCE [LARGE SCALE GENOMIC DNA]</scope>
    <source>
        <strain evidence="1 2">BC008</strain>
    </source>
</reference>
<dbReference type="EMBL" id="LMTZ01000105">
    <property type="protein sequence ID" value="KST65677.1"/>
    <property type="molecule type" value="Genomic_DNA"/>
</dbReference>
<name>A0A0V7ZM61_9CYAN</name>
<comment type="caution">
    <text evidence="1">The sequence shown here is derived from an EMBL/GenBank/DDBJ whole genome shotgun (WGS) entry which is preliminary data.</text>
</comment>
<evidence type="ECO:0000313" key="1">
    <source>
        <dbReference type="EMBL" id="KST65677.1"/>
    </source>
</evidence>
<sequence length="59" mass="6916">MGFTLRLLTEDLQLFENNQDTATSPVEMLYLEVVLESGEGLVWETEPISDDWEREILWL</sequence>
<accession>A0A0V7ZM61</accession>
<dbReference type="RefSeq" id="WP_058183972.1">
    <property type="nucleotide sequence ID" value="NZ_LMTZ01000105.1"/>
</dbReference>